<keyword evidence="7" id="KW-0406">Ion transport</keyword>
<evidence type="ECO:0000256" key="2">
    <source>
        <dbReference type="ARBA" id="ARBA00008685"/>
    </source>
</evidence>
<sequence>MGRGKFYQCRQLLLAWIFIWCFCTILHTENHSAPTILKIGALICLNSRPGESIKMALELALEKVNEDPSLLYGKKLALLVSDSNCSALQSAASVQEFDAAVGDISITSKRSNIVQFTQPFLDSSLVVVVPKFPRKSSRTWQFLQPFSVSMWSTMGVYFIFTGVVIWILEHKKNTDFQGRPKKQIATIIWFILSTLFFTQREKVKSILGRAVLIICFFLVLIITSSYTANLTSILTIEQLMPPVDGIGGLITSEVIIGYQSGSFVRDYLLELNVAKERLVPLNTLDNYTTALFNGPQRGGVGAIVEERPNVDLLLSQRCEFMISGQEFSKGDWGFAFQKGSQLAVDISTAILKLKENGELEHIHEKWLKTSTCKMSDGISSSLGTPAFLGLFIITGLVSTLAIIFYCIRLAMLFCDVRVANVSYRPPQGLSKCARIMHFVKSFTNFITQEEIPREKKKEMRRARMERKREKRRAKYASTRGSSLGSRGEDRDLSFGDGSNVEDQSKEEYIRWSQERECDWLPGILDQLTQDEMDLLQRAGIWRIARVPHVAPASHILCDLFSYWDADRNTFPSSQVFKIEGHGHKYAWGTDILGTTYHDLYRVVRWQGQSLSHPTLVMSWVYEHFIPYGRGVPVSDPGAIQAARWIVYRTIQEARKGPRGDPSWIVVILGVPIVVRWVVHARQAAGAPRAPLLQIVAAPAHSGEQDEPIDLDFDSEEDTGDETEESVGEDMEDEGVGVGTGEAAHVEEEESDPEWHDTQEMLRAAYEEASAERETLVSESTLPHGGEGDDESVIGH</sequence>
<dbReference type="InterPro" id="IPR001320">
    <property type="entry name" value="Iontro_rcpt_C"/>
</dbReference>
<evidence type="ECO:0000313" key="17">
    <source>
        <dbReference type="EMBL" id="KAH9307571.1"/>
    </source>
</evidence>
<keyword evidence="12" id="KW-0407">Ion channel</keyword>
<evidence type="ECO:0000256" key="6">
    <source>
        <dbReference type="ARBA" id="ARBA00022989"/>
    </source>
</evidence>
<comment type="caution">
    <text evidence="17">The sequence shown here is derived from an EMBL/GenBank/DDBJ whole genome shotgun (WGS) entry which is preliminary data.</text>
</comment>
<gene>
    <name evidence="17" type="ORF">KI387_035482</name>
</gene>
<evidence type="ECO:0000256" key="5">
    <source>
        <dbReference type="ARBA" id="ARBA00022729"/>
    </source>
</evidence>
<keyword evidence="6 14" id="KW-1133">Transmembrane helix</keyword>
<dbReference type="PANTHER" id="PTHR18966">
    <property type="entry name" value="IONOTROPIC GLUTAMATE RECEPTOR"/>
    <property type="match status" value="1"/>
</dbReference>
<evidence type="ECO:0000256" key="1">
    <source>
        <dbReference type="ARBA" id="ARBA00004141"/>
    </source>
</evidence>
<evidence type="ECO:0000256" key="3">
    <source>
        <dbReference type="ARBA" id="ARBA00022448"/>
    </source>
</evidence>
<keyword evidence="11" id="KW-1071">Ligand-gated ion channel</keyword>
<organism evidence="17 18">
    <name type="scientific">Taxus chinensis</name>
    <name type="common">Chinese yew</name>
    <name type="synonym">Taxus wallichiana var. chinensis</name>
    <dbReference type="NCBI Taxonomy" id="29808"/>
    <lineage>
        <taxon>Eukaryota</taxon>
        <taxon>Viridiplantae</taxon>
        <taxon>Streptophyta</taxon>
        <taxon>Embryophyta</taxon>
        <taxon>Tracheophyta</taxon>
        <taxon>Spermatophyta</taxon>
        <taxon>Pinopsida</taxon>
        <taxon>Pinidae</taxon>
        <taxon>Conifers II</taxon>
        <taxon>Cupressales</taxon>
        <taxon>Taxaceae</taxon>
        <taxon>Taxus</taxon>
    </lineage>
</organism>
<dbReference type="Gene3D" id="1.10.287.70">
    <property type="match status" value="1"/>
</dbReference>
<dbReference type="GO" id="GO:0015276">
    <property type="term" value="F:ligand-gated monoatomic ion channel activity"/>
    <property type="evidence" value="ECO:0007669"/>
    <property type="project" value="InterPro"/>
</dbReference>
<keyword evidence="10" id="KW-0325">Glycoprotein</keyword>
<proteinExistence type="inferred from homology"/>
<dbReference type="Gene3D" id="3.40.190.10">
    <property type="entry name" value="Periplasmic binding protein-like II"/>
    <property type="match status" value="2"/>
</dbReference>
<keyword evidence="4 14" id="KW-0812">Transmembrane</keyword>
<evidence type="ECO:0000256" key="11">
    <source>
        <dbReference type="ARBA" id="ARBA00023286"/>
    </source>
</evidence>
<feature type="domain" description="Ionotropic glutamate receptor C-terminal" evidence="16">
    <location>
        <begin position="60"/>
        <end position="369"/>
    </location>
</feature>
<evidence type="ECO:0000256" key="13">
    <source>
        <dbReference type="SAM" id="MobiDB-lite"/>
    </source>
</evidence>
<feature type="transmembrane region" description="Helical" evidence="14">
    <location>
        <begin position="148"/>
        <end position="168"/>
    </location>
</feature>
<dbReference type="Proteomes" id="UP000824469">
    <property type="component" value="Unassembled WGS sequence"/>
</dbReference>
<evidence type="ECO:0000256" key="8">
    <source>
        <dbReference type="ARBA" id="ARBA00023136"/>
    </source>
</evidence>
<dbReference type="SUPFAM" id="SSF53822">
    <property type="entry name" value="Periplasmic binding protein-like I"/>
    <property type="match status" value="1"/>
</dbReference>
<evidence type="ECO:0000313" key="18">
    <source>
        <dbReference type="Proteomes" id="UP000824469"/>
    </source>
</evidence>
<feature type="transmembrane region" description="Helical" evidence="14">
    <location>
        <begin position="382"/>
        <end position="405"/>
    </location>
</feature>
<feature type="chain" id="PRO_5041239273" description="Ionotropic glutamate receptor C-terminal domain-containing protein" evidence="15">
    <location>
        <begin position="29"/>
        <end position="795"/>
    </location>
</feature>
<protein>
    <recommendedName>
        <fullName evidence="16">Ionotropic glutamate receptor C-terminal domain-containing protein</fullName>
    </recommendedName>
</protein>
<keyword evidence="8 14" id="KW-0472">Membrane</keyword>
<evidence type="ECO:0000256" key="4">
    <source>
        <dbReference type="ARBA" id="ARBA00022692"/>
    </source>
</evidence>
<dbReference type="FunFam" id="1.10.287.70:FF:000037">
    <property type="entry name" value="Glutamate receptor"/>
    <property type="match status" value="1"/>
</dbReference>
<dbReference type="InterPro" id="IPR015683">
    <property type="entry name" value="Ionotropic_Glu_rcpt"/>
</dbReference>
<reference evidence="17 18" key="1">
    <citation type="journal article" date="2021" name="Nat. Plants">
        <title>The Taxus genome provides insights into paclitaxel biosynthesis.</title>
        <authorList>
            <person name="Xiong X."/>
            <person name="Gou J."/>
            <person name="Liao Q."/>
            <person name="Li Y."/>
            <person name="Zhou Q."/>
            <person name="Bi G."/>
            <person name="Li C."/>
            <person name="Du R."/>
            <person name="Wang X."/>
            <person name="Sun T."/>
            <person name="Guo L."/>
            <person name="Liang H."/>
            <person name="Lu P."/>
            <person name="Wu Y."/>
            <person name="Zhang Z."/>
            <person name="Ro D.K."/>
            <person name="Shang Y."/>
            <person name="Huang S."/>
            <person name="Yan J."/>
        </authorList>
    </citation>
    <scope>NUCLEOTIDE SEQUENCE [LARGE SCALE GENOMIC DNA]</scope>
    <source>
        <strain evidence="17">Ta-2019</strain>
    </source>
</reference>
<feature type="region of interest" description="Disordered" evidence="13">
    <location>
        <begin position="699"/>
        <end position="795"/>
    </location>
</feature>
<feature type="compositionally biased region" description="Acidic residues" evidence="13">
    <location>
        <begin position="704"/>
        <end position="734"/>
    </location>
</feature>
<evidence type="ECO:0000256" key="9">
    <source>
        <dbReference type="ARBA" id="ARBA00023170"/>
    </source>
</evidence>
<dbReference type="AlphaFoldDB" id="A0AA38FP88"/>
<evidence type="ECO:0000256" key="7">
    <source>
        <dbReference type="ARBA" id="ARBA00023065"/>
    </source>
</evidence>
<name>A0AA38FP88_TAXCH</name>
<feature type="region of interest" description="Disordered" evidence="13">
    <location>
        <begin position="453"/>
        <end position="501"/>
    </location>
</feature>
<dbReference type="Pfam" id="PF00060">
    <property type="entry name" value="Lig_chan"/>
    <property type="match status" value="1"/>
</dbReference>
<feature type="signal peptide" evidence="15">
    <location>
        <begin position="1"/>
        <end position="28"/>
    </location>
</feature>
<evidence type="ECO:0000259" key="16">
    <source>
        <dbReference type="SMART" id="SM00079"/>
    </source>
</evidence>
<dbReference type="FunFam" id="3.40.190.10:FF:000039">
    <property type="entry name" value="Glutamate receptor"/>
    <property type="match status" value="1"/>
</dbReference>
<feature type="transmembrane region" description="Helical" evidence="14">
    <location>
        <begin position="206"/>
        <end position="228"/>
    </location>
</feature>
<keyword evidence="5 15" id="KW-0732">Signal</keyword>
<dbReference type="SUPFAM" id="SSF53850">
    <property type="entry name" value="Periplasmic binding protein-like II"/>
    <property type="match status" value="1"/>
</dbReference>
<dbReference type="SMART" id="SM00079">
    <property type="entry name" value="PBPe"/>
    <property type="match status" value="1"/>
</dbReference>
<evidence type="ECO:0000256" key="10">
    <source>
        <dbReference type="ARBA" id="ARBA00023180"/>
    </source>
</evidence>
<feature type="compositionally biased region" description="Basic residues" evidence="13">
    <location>
        <begin position="458"/>
        <end position="474"/>
    </location>
</feature>
<feature type="transmembrane region" description="Helical" evidence="14">
    <location>
        <begin position="184"/>
        <end position="200"/>
    </location>
</feature>
<evidence type="ECO:0000256" key="15">
    <source>
        <dbReference type="SAM" id="SignalP"/>
    </source>
</evidence>
<comment type="subcellular location">
    <subcellularLocation>
        <location evidence="1">Membrane</location>
        <topology evidence="1">Multi-pass membrane protein</topology>
    </subcellularLocation>
</comment>
<keyword evidence="9" id="KW-0675">Receptor</keyword>
<evidence type="ECO:0000256" key="12">
    <source>
        <dbReference type="ARBA" id="ARBA00023303"/>
    </source>
</evidence>
<keyword evidence="3" id="KW-0813">Transport</keyword>
<dbReference type="GO" id="GO:0016020">
    <property type="term" value="C:membrane"/>
    <property type="evidence" value="ECO:0007669"/>
    <property type="project" value="UniProtKB-SubCell"/>
</dbReference>
<accession>A0AA38FP88</accession>
<comment type="similarity">
    <text evidence="2">Belongs to the glutamate-gated ion channel (TC 1.A.10.1) family.</text>
</comment>
<dbReference type="EMBL" id="JAHRHJ020000007">
    <property type="protein sequence ID" value="KAH9307571.1"/>
    <property type="molecule type" value="Genomic_DNA"/>
</dbReference>
<keyword evidence="18" id="KW-1185">Reference proteome</keyword>
<evidence type="ECO:0000256" key="14">
    <source>
        <dbReference type="SAM" id="Phobius"/>
    </source>
</evidence>
<dbReference type="InterPro" id="IPR028082">
    <property type="entry name" value="Peripla_BP_I"/>
</dbReference>